<evidence type="ECO:0000259" key="4">
    <source>
        <dbReference type="PROSITE" id="PS50949"/>
    </source>
</evidence>
<evidence type="ECO:0000313" key="6">
    <source>
        <dbReference type="EMBL" id="KRN83749.1"/>
    </source>
</evidence>
<dbReference type="SUPFAM" id="SSF46785">
    <property type="entry name" value="Winged helix' DNA-binding domain"/>
    <property type="match status" value="1"/>
</dbReference>
<dbReference type="PROSITE" id="PS50949">
    <property type="entry name" value="HTH_GNTR"/>
    <property type="match status" value="1"/>
</dbReference>
<reference evidence="9" key="3">
    <citation type="submission" date="2016-11" db="EMBL/GenBank/DDBJ databases">
        <authorList>
            <person name="Papadimitriou K."/>
        </authorList>
    </citation>
    <scope>NUCLEOTIDE SEQUENCE [LARGE SCALE GENOMIC DNA]</scope>
    <source>
        <strain evidence="9">ACA-DC 1533</strain>
    </source>
</reference>
<sequence>MKTPKYLTIKNDLKSQILNGTYSSGDKFYSQAELVKMYDASSITVIRAVQELVKEGYLVRYQGKGTFVSRKRVNKLVRFTDKEIFSSDEDQVKVLSLTKENDPNILKELNLSTYEHYYKIVRLRTADGIPYIYHQSYIPEHFIRRPKDPDYYSSIYQRFRSDFSINLNDMPSKEINKICFPTNEFVANMLQLKGEQPTVFQEKKTRLSVKNTVAEYVITYKRWDYYQIEIAND</sequence>
<dbReference type="EMBL" id="LT630287">
    <property type="protein sequence ID" value="SFV39430.1"/>
    <property type="molecule type" value="Genomic_DNA"/>
</dbReference>
<reference evidence="5" key="4">
    <citation type="journal article" date="2021" name="PeerJ">
        <title>Extensive microbial diversity within the chicken gut microbiome revealed by metagenomics and culture.</title>
        <authorList>
            <person name="Gilroy R."/>
            <person name="Ravi A."/>
            <person name="Getino M."/>
            <person name="Pursley I."/>
            <person name="Horton D.L."/>
            <person name="Alikhan N.F."/>
            <person name="Baker D."/>
            <person name="Gharbi K."/>
            <person name="Hall N."/>
            <person name="Watson M."/>
            <person name="Adriaenssens E.M."/>
            <person name="Foster-Nyarko E."/>
            <person name="Jarju S."/>
            <person name="Secka A."/>
            <person name="Antonio M."/>
            <person name="Oren A."/>
            <person name="Chaudhuri R.R."/>
            <person name="La Ragione R."/>
            <person name="Hildebrand F."/>
            <person name="Pallen M.J."/>
        </authorList>
    </citation>
    <scope>NUCLEOTIDE SEQUENCE</scope>
    <source>
        <strain evidence="5">CHK174-6876</strain>
    </source>
</reference>
<dbReference type="Pfam" id="PF07702">
    <property type="entry name" value="UTRA"/>
    <property type="match status" value="1"/>
</dbReference>
<dbReference type="GO" id="GO:0003677">
    <property type="term" value="F:DNA binding"/>
    <property type="evidence" value="ECO:0007669"/>
    <property type="project" value="UniProtKB-KW"/>
</dbReference>
<dbReference type="SMART" id="SM00345">
    <property type="entry name" value="HTH_GNTR"/>
    <property type="match status" value="1"/>
</dbReference>
<dbReference type="GO" id="GO:0003700">
    <property type="term" value="F:DNA-binding transcription factor activity"/>
    <property type="evidence" value="ECO:0007669"/>
    <property type="project" value="InterPro"/>
</dbReference>
<dbReference type="STRING" id="89059.LAC1533_0010"/>
<dbReference type="Proteomes" id="UP000707535">
    <property type="component" value="Unassembled WGS sequence"/>
</dbReference>
<keyword evidence="2" id="KW-0238">DNA-binding</keyword>
<evidence type="ECO:0000313" key="8">
    <source>
        <dbReference type="Proteomes" id="UP000051491"/>
    </source>
</evidence>
<dbReference type="SUPFAM" id="SSF64288">
    <property type="entry name" value="Chorismate lyase-like"/>
    <property type="match status" value="1"/>
</dbReference>
<evidence type="ECO:0000313" key="7">
    <source>
        <dbReference type="EMBL" id="SFV39430.1"/>
    </source>
</evidence>
<dbReference type="GO" id="GO:0045892">
    <property type="term" value="P:negative regulation of DNA-templated transcription"/>
    <property type="evidence" value="ECO:0007669"/>
    <property type="project" value="TreeGrafter"/>
</dbReference>
<evidence type="ECO:0000313" key="5">
    <source>
        <dbReference type="EMBL" id="HJE97374.1"/>
    </source>
</evidence>
<reference evidence="6 8" key="1">
    <citation type="journal article" date="2015" name="Genome Announc.">
        <title>Expanding the biotechnology potential of lactobacilli through comparative genomics of 213 strains and associated genera.</title>
        <authorList>
            <person name="Sun Z."/>
            <person name="Harris H.M."/>
            <person name="McCann A."/>
            <person name="Guo C."/>
            <person name="Argimon S."/>
            <person name="Zhang W."/>
            <person name="Yang X."/>
            <person name="Jeffery I.B."/>
            <person name="Cooney J.C."/>
            <person name="Kagawa T.F."/>
            <person name="Liu W."/>
            <person name="Song Y."/>
            <person name="Salvetti E."/>
            <person name="Wrobel A."/>
            <person name="Rasinkangas P."/>
            <person name="Parkhill J."/>
            <person name="Rea M.C."/>
            <person name="O'Sullivan O."/>
            <person name="Ritari J."/>
            <person name="Douillard F.P."/>
            <person name="Paul Ross R."/>
            <person name="Yang R."/>
            <person name="Briner A.E."/>
            <person name="Felis G.E."/>
            <person name="de Vos W.M."/>
            <person name="Barrangou R."/>
            <person name="Klaenhammer T.R."/>
            <person name="Caufield P.W."/>
            <person name="Cui Y."/>
            <person name="Zhang H."/>
            <person name="O'Toole P.W."/>
        </authorList>
    </citation>
    <scope>NUCLEOTIDE SEQUENCE [LARGE SCALE GENOMIC DNA]</scope>
    <source>
        <strain evidence="6 8">DSM 15353</strain>
    </source>
</reference>
<organism evidence="6 8">
    <name type="scientific">Ligilactobacillus acidipiscis</name>
    <dbReference type="NCBI Taxonomy" id="89059"/>
    <lineage>
        <taxon>Bacteria</taxon>
        <taxon>Bacillati</taxon>
        <taxon>Bacillota</taxon>
        <taxon>Bacilli</taxon>
        <taxon>Lactobacillales</taxon>
        <taxon>Lactobacillaceae</taxon>
        <taxon>Ligilactobacillus</taxon>
    </lineage>
</organism>
<dbReference type="InterPro" id="IPR050679">
    <property type="entry name" value="Bact_HTH_transcr_reg"/>
</dbReference>
<dbReference type="PATRIC" id="fig|89059.3.peg.1446"/>
<dbReference type="AlphaFoldDB" id="A0A0R2K8U6"/>
<dbReference type="InterPro" id="IPR036388">
    <property type="entry name" value="WH-like_DNA-bd_sf"/>
</dbReference>
<feature type="domain" description="HTH gntR-type" evidence="4">
    <location>
        <begin position="3"/>
        <end position="71"/>
    </location>
</feature>
<protein>
    <submittedName>
        <fullName evidence="5 6">Transcriptional regulator</fullName>
    </submittedName>
    <submittedName>
        <fullName evidence="7">Transcriptional regulator, GntR family</fullName>
    </submittedName>
</protein>
<dbReference type="Gene3D" id="1.10.10.10">
    <property type="entry name" value="Winged helix-like DNA-binding domain superfamily/Winged helix DNA-binding domain"/>
    <property type="match status" value="1"/>
</dbReference>
<dbReference type="CDD" id="cd07377">
    <property type="entry name" value="WHTH_GntR"/>
    <property type="match status" value="1"/>
</dbReference>
<dbReference type="InterPro" id="IPR000524">
    <property type="entry name" value="Tscrpt_reg_HTH_GntR"/>
</dbReference>
<dbReference type="SMART" id="SM00866">
    <property type="entry name" value="UTRA"/>
    <property type="match status" value="1"/>
</dbReference>
<evidence type="ECO:0000256" key="3">
    <source>
        <dbReference type="ARBA" id="ARBA00023163"/>
    </source>
</evidence>
<dbReference type="EMBL" id="JQBK01000038">
    <property type="protein sequence ID" value="KRN83749.1"/>
    <property type="molecule type" value="Genomic_DNA"/>
</dbReference>
<reference evidence="7" key="2">
    <citation type="submission" date="2016-11" db="EMBL/GenBank/DDBJ databases">
        <authorList>
            <person name="Jaros S."/>
            <person name="Januszkiewicz K."/>
            <person name="Wedrychowicz H."/>
        </authorList>
    </citation>
    <scope>NUCLEOTIDE SEQUENCE [LARGE SCALE GENOMIC DNA]</scope>
    <source>
        <strain evidence="7">ACA-DC 1533</strain>
    </source>
</reference>
<proteinExistence type="predicted"/>
<dbReference type="KEGG" id="laca:LAC1533_0010"/>
<dbReference type="PANTHER" id="PTHR44846">
    <property type="entry name" value="MANNOSYL-D-GLYCERATE TRANSPORT/METABOLISM SYSTEM REPRESSOR MNGR-RELATED"/>
    <property type="match status" value="1"/>
</dbReference>
<keyword evidence="1" id="KW-0805">Transcription regulation</keyword>
<dbReference type="Pfam" id="PF00392">
    <property type="entry name" value="GntR"/>
    <property type="match status" value="1"/>
</dbReference>
<dbReference type="EMBL" id="DYXG01000068">
    <property type="protein sequence ID" value="HJE97374.1"/>
    <property type="molecule type" value="Genomic_DNA"/>
</dbReference>
<dbReference type="InterPro" id="IPR036390">
    <property type="entry name" value="WH_DNA-bd_sf"/>
</dbReference>
<dbReference type="RefSeq" id="WP_010495625.1">
    <property type="nucleotide sequence ID" value="NZ_JQBK01000038.1"/>
</dbReference>
<accession>A0A0R2K8U6</accession>
<dbReference type="PANTHER" id="PTHR44846:SF17">
    <property type="entry name" value="GNTR-FAMILY TRANSCRIPTIONAL REGULATOR"/>
    <property type="match status" value="1"/>
</dbReference>
<name>A0A0R2K8U6_9LACO</name>
<dbReference type="OrthoDB" id="457376at2"/>
<evidence type="ECO:0000313" key="9">
    <source>
        <dbReference type="Proteomes" id="UP000190935"/>
    </source>
</evidence>
<dbReference type="InterPro" id="IPR028978">
    <property type="entry name" value="Chorismate_lyase_/UTRA_dom_sf"/>
</dbReference>
<keyword evidence="3" id="KW-0804">Transcription</keyword>
<reference evidence="5" key="5">
    <citation type="submission" date="2021-09" db="EMBL/GenBank/DDBJ databases">
        <authorList>
            <person name="Gilroy R."/>
        </authorList>
    </citation>
    <scope>NUCLEOTIDE SEQUENCE</scope>
    <source>
        <strain evidence="5">CHK174-6876</strain>
    </source>
</reference>
<dbReference type="Proteomes" id="UP000190935">
    <property type="component" value="Chromosome I"/>
</dbReference>
<gene>
    <name evidence="6" type="ORF">IV43_GL001344</name>
    <name evidence="5" type="ORF">K8V00_07110</name>
    <name evidence="7" type="ORF">LAC1533_0010</name>
</gene>
<dbReference type="InterPro" id="IPR011663">
    <property type="entry name" value="UTRA"/>
</dbReference>
<dbReference type="Proteomes" id="UP000051491">
    <property type="component" value="Unassembled WGS sequence"/>
</dbReference>
<dbReference type="GeneID" id="95348119"/>
<dbReference type="Gene3D" id="3.40.1410.10">
    <property type="entry name" value="Chorismate lyase-like"/>
    <property type="match status" value="1"/>
</dbReference>
<evidence type="ECO:0000256" key="2">
    <source>
        <dbReference type="ARBA" id="ARBA00023125"/>
    </source>
</evidence>
<evidence type="ECO:0000256" key="1">
    <source>
        <dbReference type="ARBA" id="ARBA00023015"/>
    </source>
</evidence>